<name>A0A1I2JM11_9BACI</name>
<accession>A0A1I2JM11</accession>
<evidence type="ECO:0000313" key="2">
    <source>
        <dbReference type="Proteomes" id="UP000198897"/>
    </source>
</evidence>
<protein>
    <submittedName>
        <fullName evidence="1">Uncharacterized protein</fullName>
    </submittedName>
</protein>
<dbReference type="AlphaFoldDB" id="A0A1I2JM11"/>
<dbReference type="EMBL" id="FOOG01000001">
    <property type="protein sequence ID" value="SFF53836.1"/>
    <property type="molecule type" value="Genomic_DNA"/>
</dbReference>
<reference evidence="2" key="1">
    <citation type="submission" date="2016-10" db="EMBL/GenBank/DDBJ databases">
        <authorList>
            <person name="Varghese N."/>
            <person name="Submissions S."/>
        </authorList>
    </citation>
    <scope>NUCLEOTIDE SEQUENCE [LARGE SCALE GENOMIC DNA]</scope>
    <source>
        <strain evidence="2">FP5</strain>
    </source>
</reference>
<sequence length="38" mass="4344">MFFYVLIYSIRETLIAEVKSIPNGKLHIVCKCISGLIM</sequence>
<dbReference type="Proteomes" id="UP000198897">
    <property type="component" value="Unassembled WGS sequence"/>
</dbReference>
<proteinExistence type="predicted"/>
<gene>
    <name evidence="1" type="ORF">SAMN05216353_101144</name>
</gene>
<keyword evidence="2" id="KW-1185">Reference proteome</keyword>
<organism evidence="1 2">
    <name type="scientific">Halobacillus alkaliphilus</name>
    <dbReference type="NCBI Taxonomy" id="396056"/>
    <lineage>
        <taxon>Bacteria</taxon>
        <taxon>Bacillati</taxon>
        <taxon>Bacillota</taxon>
        <taxon>Bacilli</taxon>
        <taxon>Bacillales</taxon>
        <taxon>Bacillaceae</taxon>
        <taxon>Halobacillus</taxon>
    </lineage>
</organism>
<evidence type="ECO:0000313" key="1">
    <source>
        <dbReference type="EMBL" id="SFF53836.1"/>
    </source>
</evidence>